<sequence>MPRPITARICISNQLRDKSPIPPVPGGFVVSIHPKRFYYFAIQNMFDGTSNCPNGASYRAALDKRH</sequence>
<gene>
    <name evidence="1" type="ORF">KL86PLE_41141</name>
</gene>
<accession>A0A212LIF9</accession>
<protein>
    <submittedName>
        <fullName evidence="1">Uncharacterized protein</fullName>
    </submittedName>
</protein>
<organism evidence="1">
    <name type="scientific">uncultured Pleomorphomonas sp</name>
    <dbReference type="NCBI Taxonomy" id="442121"/>
    <lineage>
        <taxon>Bacteria</taxon>
        <taxon>Pseudomonadati</taxon>
        <taxon>Pseudomonadota</taxon>
        <taxon>Alphaproteobacteria</taxon>
        <taxon>Hyphomicrobiales</taxon>
        <taxon>Pleomorphomonadaceae</taxon>
        <taxon>Pleomorphomonas</taxon>
        <taxon>environmental samples</taxon>
    </lineage>
</organism>
<proteinExistence type="predicted"/>
<evidence type="ECO:0000313" key="1">
    <source>
        <dbReference type="EMBL" id="SCM77336.1"/>
    </source>
</evidence>
<reference evidence="1" key="1">
    <citation type="submission" date="2016-08" db="EMBL/GenBank/DDBJ databases">
        <authorList>
            <person name="Seilhamer J.J."/>
        </authorList>
    </citation>
    <scope>NUCLEOTIDE SEQUENCE</scope>
    <source>
        <strain evidence="1">86</strain>
    </source>
</reference>
<dbReference type="EMBL" id="FMJD01000008">
    <property type="protein sequence ID" value="SCM77336.1"/>
    <property type="molecule type" value="Genomic_DNA"/>
</dbReference>
<name>A0A212LIF9_9HYPH</name>
<dbReference type="AlphaFoldDB" id="A0A212LIF9"/>